<dbReference type="AlphaFoldDB" id="A0A1K1T0Q4"/>
<dbReference type="PANTHER" id="PTHR35004:SF8">
    <property type="entry name" value="TRANSPOSASE RV3428C-RELATED"/>
    <property type="match status" value="1"/>
</dbReference>
<protein>
    <submittedName>
        <fullName evidence="1">Integrase core domain-containing protein</fullName>
    </submittedName>
</protein>
<dbReference type="Proteomes" id="UP000183788">
    <property type="component" value="Unassembled WGS sequence"/>
</dbReference>
<gene>
    <name evidence="1" type="ORF">SAMN05661012_06560</name>
</gene>
<sequence>MALSNASIPLIHALNKCLEYFGGVLVHFKTDNMKQVVVQPCPYEPLFTDALQQWALHYNIAMLVARVRKPKEKAPVENEVKIAYHRIYAPLRNEIFFSIEEINAVISKQLEIHTHKLFQGKDYIRKQLFEKNEKSMLQSLPPSPLS</sequence>
<evidence type="ECO:0000313" key="1">
    <source>
        <dbReference type="EMBL" id="SFW90147.1"/>
    </source>
</evidence>
<dbReference type="EMBL" id="FPIZ01000046">
    <property type="protein sequence ID" value="SFW90147.1"/>
    <property type="molecule type" value="Genomic_DNA"/>
</dbReference>
<dbReference type="PANTHER" id="PTHR35004">
    <property type="entry name" value="TRANSPOSASE RV3428C-RELATED"/>
    <property type="match status" value="1"/>
</dbReference>
<name>A0A1K1T0Q4_9BACT</name>
<accession>A0A1K1T0Q4</accession>
<reference evidence="1 2" key="1">
    <citation type="submission" date="2016-11" db="EMBL/GenBank/DDBJ databases">
        <authorList>
            <person name="Jaros S."/>
            <person name="Januszkiewicz K."/>
            <person name="Wedrychowicz H."/>
        </authorList>
    </citation>
    <scope>NUCLEOTIDE SEQUENCE [LARGE SCALE GENOMIC DNA]</scope>
    <source>
        <strain evidence="1 2">DSM 784</strain>
    </source>
</reference>
<dbReference type="STRING" id="1004.SAMN05661012_06560"/>
<organism evidence="1 2">
    <name type="scientific">Chitinophaga sancti</name>
    <dbReference type="NCBI Taxonomy" id="1004"/>
    <lineage>
        <taxon>Bacteria</taxon>
        <taxon>Pseudomonadati</taxon>
        <taxon>Bacteroidota</taxon>
        <taxon>Chitinophagia</taxon>
        <taxon>Chitinophagales</taxon>
        <taxon>Chitinophagaceae</taxon>
        <taxon>Chitinophaga</taxon>
    </lineage>
</organism>
<proteinExistence type="predicted"/>
<evidence type="ECO:0000313" key="2">
    <source>
        <dbReference type="Proteomes" id="UP000183788"/>
    </source>
</evidence>